<proteinExistence type="predicted"/>
<evidence type="ECO:0000313" key="2">
    <source>
        <dbReference type="Proteomes" id="UP001500603"/>
    </source>
</evidence>
<sequence>MTDDDNDSVKFNIPASFISEWARLTPSELRYGYEHQWITSKDVVALALTSVVPAEDNMDAVEDISLLLSDELDRIPDIMDKIADHDDKVWVYLALAWVHENRGEFEEPFKTVDMLYADFGYPDDVGDFATFMPPPPGGVPGMPGLAQRWQKFLDDNRSRYLRILPESPEHD</sequence>
<evidence type="ECO:0000313" key="1">
    <source>
        <dbReference type="EMBL" id="GAA5056286.1"/>
    </source>
</evidence>
<dbReference type="Pfam" id="PF10004">
    <property type="entry name" value="DUF2247"/>
    <property type="match status" value="1"/>
</dbReference>
<accession>A0ABP9KD73</accession>
<dbReference type="EMBL" id="BAABJM010000002">
    <property type="protein sequence ID" value="GAA5056286.1"/>
    <property type="molecule type" value="Genomic_DNA"/>
</dbReference>
<name>A0ABP9KD73_9NOCA</name>
<dbReference type="InterPro" id="IPR016630">
    <property type="entry name" value="UCP015278"/>
</dbReference>
<comment type="caution">
    <text evidence="1">The sequence shown here is derived from an EMBL/GenBank/DDBJ whole genome shotgun (WGS) entry which is preliminary data.</text>
</comment>
<gene>
    <name evidence="1" type="ORF">GCM10023318_33530</name>
</gene>
<dbReference type="Proteomes" id="UP001500603">
    <property type="component" value="Unassembled WGS sequence"/>
</dbReference>
<protein>
    <recommendedName>
        <fullName evidence="3">DUF2247 family protein</fullName>
    </recommendedName>
</protein>
<organism evidence="1 2">
    <name type="scientific">Nocardia callitridis</name>
    <dbReference type="NCBI Taxonomy" id="648753"/>
    <lineage>
        <taxon>Bacteria</taxon>
        <taxon>Bacillati</taxon>
        <taxon>Actinomycetota</taxon>
        <taxon>Actinomycetes</taxon>
        <taxon>Mycobacteriales</taxon>
        <taxon>Nocardiaceae</taxon>
        <taxon>Nocardia</taxon>
    </lineage>
</organism>
<dbReference type="RefSeq" id="WP_345496305.1">
    <property type="nucleotide sequence ID" value="NZ_BAABJM010000002.1"/>
</dbReference>
<reference evidence="2" key="1">
    <citation type="journal article" date="2019" name="Int. J. Syst. Evol. Microbiol.">
        <title>The Global Catalogue of Microorganisms (GCM) 10K type strain sequencing project: providing services to taxonomists for standard genome sequencing and annotation.</title>
        <authorList>
            <consortium name="The Broad Institute Genomics Platform"/>
            <consortium name="The Broad Institute Genome Sequencing Center for Infectious Disease"/>
            <person name="Wu L."/>
            <person name="Ma J."/>
        </authorList>
    </citation>
    <scope>NUCLEOTIDE SEQUENCE [LARGE SCALE GENOMIC DNA]</scope>
    <source>
        <strain evidence="2">JCM 18298</strain>
    </source>
</reference>
<keyword evidence="2" id="KW-1185">Reference proteome</keyword>
<dbReference type="PIRSF" id="PIRSF015278">
    <property type="entry name" value="UCP015278"/>
    <property type="match status" value="1"/>
</dbReference>
<evidence type="ECO:0008006" key="3">
    <source>
        <dbReference type="Google" id="ProtNLM"/>
    </source>
</evidence>